<proteinExistence type="inferred from homology"/>
<accession>A0A380RWW5</accession>
<comment type="similarity">
    <text evidence="2">Belongs to the glycosyl hydrolase 8 (cellulase D) family.</text>
</comment>
<dbReference type="Proteomes" id="UP000255423">
    <property type="component" value="Unassembled WGS sequence"/>
</dbReference>
<evidence type="ECO:0000256" key="4">
    <source>
        <dbReference type="ARBA" id="ARBA00022801"/>
    </source>
</evidence>
<dbReference type="EMBL" id="UHJL01000001">
    <property type="protein sequence ID" value="SUQ19801.1"/>
    <property type="molecule type" value="Genomic_DNA"/>
</dbReference>
<dbReference type="InterPro" id="IPR008928">
    <property type="entry name" value="6-hairpin_glycosidase_sf"/>
</dbReference>
<dbReference type="GO" id="GO:0030245">
    <property type="term" value="P:cellulose catabolic process"/>
    <property type="evidence" value="ECO:0007669"/>
    <property type="project" value="UniProtKB-KW"/>
</dbReference>
<keyword evidence="4 8" id="KW-0378">Hydrolase</keyword>
<keyword evidence="7" id="KW-0624">Polysaccharide degradation</keyword>
<sequence length="378" mass="43109">MILDTRTMLQRYPTRDLFVEAGYGPNFADQLIQNAYSKLFEGDPIDERIYFEASDDMAYIIDIGHDDIRSEGMSYGMFIAALTDHEVTFDKLWNFSKRFVRNNDGPHKGYFSWQVNTTDFSMMDPGAAPDSEEYFAAALLIAAKRFNREDLLNDAKELIHDIKYKPQNELVGPIIDPERKLIKFSPVLGNDFTDPSYHTMAFYRMFAEATNDESWLEVAQASIEFLQKAAHPVTGLCADYAEYDGTPKAMPWFPESNNFSGDAWRVALNLSLDYAIFHGHESEKEICERILHFFQNCTPYLSDYSVDGGPYPHQGRNATPGLIAMNAAATQVLPFDDPRITPFVRRLAALSVPYRFWRYYDGMLYLIGLLATAGKITL</sequence>
<dbReference type="InterPro" id="IPR002037">
    <property type="entry name" value="Glyco_hydro_8"/>
</dbReference>
<evidence type="ECO:0000256" key="5">
    <source>
        <dbReference type="ARBA" id="ARBA00023001"/>
    </source>
</evidence>
<dbReference type="Gene3D" id="1.50.10.10">
    <property type="match status" value="1"/>
</dbReference>
<dbReference type="GO" id="GO:0045493">
    <property type="term" value="P:xylan catabolic process"/>
    <property type="evidence" value="ECO:0007669"/>
    <property type="project" value="UniProtKB-KW"/>
</dbReference>
<dbReference type="InterPro" id="IPR012341">
    <property type="entry name" value="6hp_glycosidase-like_sf"/>
</dbReference>
<name>A0A380RWW5_FIBSU</name>
<evidence type="ECO:0000256" key="1">
    <source>
        <dbReference type="ARBA" id="ARBA00000966"/>
    </source>
</evidence>
<evidence type="ECO:0000256" key="6">
    <source>
        <dbReference type="ARBA" id="ARBA00023295"/>
    </source>
</evidence>
<dbReference type="AlphaFoldDB" id="A0A380RWW5"/>
<evidence type="ECO:0000256" key="2">
    <source>
        <dbReference type="ARBA" id="ARBA00009209"/>
    </source>
</evidence>
<evidence type="ECO:0000313" key="9">
    <source>
        <dbReference type="Proteomes" id="UP000255423"/>
    </source>
</evidence>
<keyword evidence="5" id="KW-0136">Cellulose degradation</keyword>
<evidence type="ECO:0000313" key="8">
    <source>
        <dbReference type="EMBL" id="SUQ19801.1"/>
    </source>
</evidence>
<dbReference type="SUPFAM" id="SSF48208">
    <property type="entry name" value="Six-hairpin glycosidases"/>
    <property type="match status" value="1"/>
</dbReference>
<gene>
    <name evidence="8" type="ORF">SAMN05661053_1044</name>
</gene>
<dbReference type="EC" id="3.2.1.4" evidence="3"/>
<dbReference type="Pfam" id="PF01270">
    <property type="entry name" value="Glyco_hydro_8"/>
    <property type="match status" value="1"/>
</dbReference>
<keyword evidence="7" id="KW-0119">Carbohydrate metabolism</keyword>
<evidence type="ECO:0000256" key="7">
    <source>
        <dbReference type="ARBA" id="ARBA00023326"/>
    </source>
</evidence>
<dbReference type="RefSeq" id="WP_258285579.1">
    <property type="nucleotide sequence ID" value="NZ_UHJL01000001.1"/>
</dbReference>
<keyword evidence="8" id="KW-0858">Xylan degradation</keyword>
<dbReference type="PRINTS" id="PR00735">
    <property type="entry name" value="GLHYDRLASE8"/>
</dbReference>
<evidence type="ECO:0000256" key="3">
    <source>
        <dbReference type="ARBA" id="ARBA00012601"/>
    </source>
</evidence>
<protein>
    <recommendedName>
        <fullName evidence="3">cellulase</fullName>
        <ecNumber evidence="3">3.2.1.4</ecNumber>
    </recommendedName>
</protein>
<keyword evidence="6 8" id="KW-0326">Glycosidase</keyword>
<reference evidence="8 9" key="1">
    <citation type="submission" date="2017-08" db="EMBL/GenBank/DDBJ databases">
        <authorList>
            <person name="de Groot N.N."/>
        </authorList>
    </citation>
    <scope>NUCLEOTIDE SEQUENCE [LARGE SCALE GENOMIC DNA]</scope>
    <source>
        <strain evidence="8 9">HM2</strain>
    </source>
</reference>
<dbReference type="GO" id="GO:0008810">
    <property type="term" value="F:cellulase activity"/>
    <property type="evidence" value="ECO:0007669"/>
    <property type="project" value="UniProtKB-EC"/>
</dbReference>
<organism evidence="8 9">
    <name type="scientific">Fibrobacter succinogenes</name>
    <name type="common">Bacteroides succinogenes</name>
    <dbReference type="NCBI Taxonomy" id="833"/>
    <lineage>
        <taxon>Bacteria</taxon>
        <taxon>Pseudomonadati</taxon>
        <taxon>Fibrobacterota</taxon>
        <taxon>Fibrobacteria</taxon>
        <taxon>Fibrobacterales</taxon>
        <taxon>Fibrobacteraceae</taxon>
        <taxon>Fibrobacter</taxon>
    </lineage>
</organism>
<comment type="catalytic activity">
    <reaction evidence="1">
        <text>Endohydrolysis of (1-&gt;4)-beta-D-glucosidic linkages in cellulose, lichenin and cereal beta-D-glucans.</text>
        <dbReference type="EC" id="3.2.1.4"/>
    </reaction>
</comment>